<evidence type="ECO:0000313" key="6">
    <source>
        <dbReference type="EMBL" id="MCE4538281.1"/>
    </source>
</evidence>
<comment type="similarity">
    <text evidence="2">Belongs to the transposase mutator family.</text>
</comment>
<dbReference type="Pfam" id="PF00872">
    <property type="entry name" value="Transposase_mut"/>
    <property type="match status" value="1"/>
</dbReference>
<proteinExistence type="inferred from homology"/>
<dbReference type="RefSeq" id="WP_233392721.1">
    <property type="nucleotide sequence ID" value="NZ_JAJTWT010000005.1"/>
</dbReference>
<evidence type="ECO:0000256" key="4">
    <source>
        <dbReference type="ARBA" id="ARBA00023125"/>
    </source>
</evidence>
<gene>
    <name evidence="6" type="ORF">LXT12_13570</name>
</gene>
<dbReference type="InterPro" id="IPR001207">
    <property type="entry name" value="Transposase_mutator"/>
</dbReference>
<accession>A0ABS8XIB4</accession>
<sequence length="277" mass="29749">MADPVPLSWSGGWRPVAAHQRPLCRRYAAVVLRRTAVPVEAPEGVILQALRWAVGCLSNGELELLGVWIVPHGSVTVPILPVADLNVRGVVEIGIGVGTAGEIGQTPANSFPRVRNVASVEQILESVLASVPPRYRLEVSRHLRAAADAATQEAGLSQLAEFQGSRLGERYPEVVRHWSDALAGFEPIYRLHPRLRGLVRSADRTAADMRERLTRAILRHGPFVDSDAALAFVADTLLRTEQRLDRARAAALAARQAAQASVAAGPAPHSLAVPTLA</sequence>
<name>A0ABS8XIB4_9BURK</name>
<evidence type="ECO:0000313" key="7">
    <source>
        <dbReference type="Proteomes" id="UP001201463"/>
    </source>
</evidence>
<evidence type="ECO:0000256" key="3">
    <source>
        <dbReference type="ARBA" id="ARBA00022578"/>
    </source>
</evidence>
<keyword evidence="3" id="KW-0815">Transposition</keyword>
<keyword evidence="4" id="KW-0238">DNA-binding</keyword>
<reference evidence="6 7" key="1">
    <citation type="submission" date="2021-12" db="EMBL/GenBank/DDBJ databases">
        <title>Genome seq of p7.</title>
        <authorList>
            <person name="Seo T."/>
        </authorList>
    </citation>
    <scope>NUCLEOTIDE SEQUENCE [LARGE SCALE GENOMIC DNA]</scope>
    <source>
        <strain evidence="6 7">P7</strain>
    </source>
</reference>
<protein>
    <submittedName>
        <fullName evidence="6">Transposase</fullName>
    </submittedName>
</protein>
<evidence type="ECO:0000256" key="1">
    <source>
        <dbReference type="ARBA" id="ARBA00002190"/>
    </source>
</evidence>
<dbReference type="Proteomes" id="UP001201463">
    <property type="component" value="Unassembled WGS sequence"/>
</dbReference>
<comment type="caution">
    <text evidence="6">The sequence shown here is derived from an EMBL/GenBank/DDBJ whole genome shotgun (WGS) entry which is preliminary data.</text>
</comment>
<evidence type="ECO:0000256" key="2">
    <source>
        <dbReference type="ARBA" id="ARBA00010961"/>
    </source>
</evidence>
<keyword evidence="5" id="KW-0233">DNA recombination</keyword>
<comment type="function">
    <text evidence="1">Required for the transposition of the insertion element.</text>
</comment>
<organism evidence="6 7">
    <name type="scientific">Pelomonas caseinilytica</name>
    <dbReference type="NCBI Taxonomy" id="2906763"/>
    <lineage>
        <taxon>Bacteria</taxon>
        <taxon>Pseudomonadati</taxon>
        <taxon>Pseudomonadota</taxon>
        <taxon>Betaproteobacteria</taxon>
        <taxon>Burkholderiales</taxon>
        <taxon>Sphaerotilaceae</taxon>
        <taxon>Roseateles</taxon>
    </lineage>
</organism>
<dbReference type="EMBL" id="JAJTWT010000005">
    <property type="protein sequence ID" value="MCE4538281.1"/>
    <property type="molecule type" value="Genomic_DNA"/>
</dbReference>
<keyword evidence="7" id="KW-1185">Reference proteome</keyword>
<evidence type="ECO:0000256" key="5">
    <source>
        <dbReference type="ARBA" id="ARBA00023172"/>
    </source>
</evidence>